<dbReference type="AlphaFoldDB" id="A0A0A1SWD9"/>
<keyword evidence="1" id="KW-0479">Metal-binding</keyword>
<keyword evidence="3" id="KW-0862">Zinc</keyword>
<dbReference type="SUPFAM" id="SSF90209">
    <property type="entry name" value="Ran binding protein zinc finger-like"/>
    <property type="match status" value="1"/>
</dbReference>
<dbReference type="GO" id="GO:0006281">
    <property type="term" value="P:DNA repair"/>
    <property type="evidence" value="ECO:0007669"/>
    <property type="project" value="TreeGrafter"/>
</dbReference>
<reference evidence="8 9" key="1">
    <citation type="journal article" date="2015" name="Genome Announc.">
        <title>Draft Genome Sequence and Gene Annotation of the Entomopathogenic Fungus Verticillium hemipterigenum.</title>
        <authorList>
            <person name="Horn F."/>
            <person name="Habel A."/>
            <person name="Scharf D.H."/>
            <person name="Dworschak J."/>
            <person name="Brakhage A.A."/>
            <person name="Guthke R."/>
            <person name="Hertweck C."/>
            <person name="Linde J."/>
        </authorList>
    </citation>
    <scope>NUCLEOTIDE SEQUENCE [LARGE SCALE GENOMIC DNA]</scope>
</reference>
<name>A0A0A1SWD9_9HYPO</name>
<dbReference type="InterPro" id="IPR001876">
    <property type="entry name" value="Znf_RanBP2"/>
</dbReference>
<dbReference type="Pfam" id="PF08325">
    <property type="entry name" value="WLM"/>
    <property type="match status" value="1"/>
</dbReference>
<sequence>MAEHDPRVLSYRHLAKKSRADEALTTLKKIASVVKPIMRAHKWKVKELAEFYPSNPSLLGVNVNRGAQICLRLRYPGDENQFLPLDNVVDTMLHELCHMVHGPHNAAFHALWEKLRDEHTELVIKGFTGEGFLSEGRRLGGLGGNLRELRRLSRQAVDKRSNVSKGSGHRLGGKAPASSKQDMRQVLANAVERRSQTTLQGCAAEQELSDAQVLDLSQSATSNGFRTQAEEDEANNQAIAAALVELMEIEERHMGKAARIPASSVLLAGGRRRASGGGGGGGGSGSTITKSNNSNNSRLSGQRAADGTAGRRDNSVADGWACSICTLYNPPTYLCCDACGAARSEMRSSGIPRDVDLIDLT</sequence>
<dbReference type="GO" id="GO:0005634">
    <property type="term" value="C:nucleus"/>
    <property type="evidence" value="ECO:0007669"/>
    <property type="project" value="TreeGrafter"/>
</dbReference>
<keyword evidence="9" id="KW-1185">Reference proteome</keyword>
<evidence type="ECO:0000256" key="4">
    <source>
        <dbReference type="PROSITE-ProRule" id="PRU00322"/>
    </source>
</evidence>
<evidence type="ECO:0000259" key="6">
    <source>
        <dbReference type="PROSITE" id="PS50199"/>
    </source>
</evidence>
<dbReference type="EMBL" id="CDHN01000002">
    <property type="protein sequence ID" value="CEJ88826.1"/>
    <property type="molecule type" value="Genomic_DNA"/>
</dbReference>
<feature type="domain" description="RanBP2-type" evidence="6">
    <location>
        <begin position="316"/>
        <end position="345"/>
    </location>
</feature>
<evidence type="ECO:0000256" key="1">
    <source>
        <dbReference type="ARBA" id="ARBA00022723"/>
    </source>
</evidence>
<keyword evidence="2 4" id="KW-0863">Zinc-finger</keyword>
<feature type="compositionally biased region" description="Gly residues" evidence="5">
    <location>
        <begin position="275"/>
        <end position="285"/>
    </location>
</feature>
<evidence type="ECO:0000313" key="8">
    <source>
        <dbReference type="EMBL" id="CEJ88826.1"/>
    </source>
</evidence>
<gene>
    <name evidence="8" type="ORF">VHEMI04854</name>
</gene>
<feature type="region of interest" description="Disordered" evidence="5">
    <location>
        <begin position="271"/>
        <end position="314"/>
    </location>
</feature>
<organism evidence="8 9">
    <name type="scientific">[Torrubiella] hemipterigena</name>
    <dbReference type="NCBI Taxonomy" id="1531966"/>
    <lineage>
        <taxon>Eukaryota</taxon>
        <taxon>Fungi</taxon>
        <taxon>Dikarya</taxon>
        <taxon>Ascomycota</taxon>
        <taxon>Pezizomycotina</taxon>
        <taxon>Sordariomycetes</taxon>
        <taxon>Hypocreomycetidae</taxon>
        <taxon>Hypocreales</taxon>
        <taxon>Clavicipitaceae</taxon>
        <taxon>Clavicipitaceae incertae sedis</taxon>
        <taxon>'Torrubiella' clade</taxon>
    </lineage>
</organism>
<dbReference type="InterPro" id="IPR053000">
    <property type="entry name" value="WSS1-like_metalloprotease"/>
</dbReference>
<evidence type="ECO:0000256" key="2">
    <source>
        <dbReference type="ARBA" id="ARBA00022771"/>
    </source>
</evidence>
<dbReference type="PANTHER" id="PTHR46622">
    <property type="entry name" value="DNA-DEPENDENT METALLOPROTEASE WSS1"/>
    <property type="match status" value="1"/>
</dbReference>
<dbReference type="PANTHER" id="PTHR46622:SF1">
    <property type="entry name" value="DNA-DEPENDENT METALLOPROTEASE WSS1"/>
    <property type="match status" value="1"/>
</dbReference>
<dbReference type="PROSITE" id="PS50199">
    <property type="entry name" value="ZF_RANBP2_2"/>
    <property type="match status" value="1"/>
</dbReference>
<feature type="compositionally biased region" description="Polar residues" evidence="5">
    <location>
        <begin position="287"/>
        <end position="300"/>
    </location>
</feature>
<feature type="region of interest" description="Disordered" evidence="5">
    <location>
        <begin position="155"/>
        <end position="183"/>
    </location>
</feature>
<feature type="domain" description="WLM" evidence="7">
    <location>
        <begin position="1"/>
        <end position="196"/>
    </location>
</feature>
<dbReference type="InterPro" id="IPR036443">
    <property type="entry name" value="Znf_RanBP2_sf"/>
</dbReference>
<dbReference type="HOGENOM" id="CLU_023057_1_1_1"/>
<accession>A0A0A1SWD9</accession>
<dbReference type="Proteomes" id="UP000039046">
    <property type="component" value="Unassembled WGS sequence"/>
</dbReference>
<dbReference type="OrthoDB" id="261960at2759"/>
<dbReference type="Gene3D" id="2.30.30.380">
    <property type="entry name" value="Zn-finger domain of Sec23/24"/>
    <property type="match status" value="1"/>
</dbReference>
<evidence type="ECO:0000313" key="9">
    <source>
        <dbReference type="Proteomes" id="UP000039046"/>
    </source>
</evidence>
<dbReference type="GO" id="GO:0008237">
    <property type="term" value="F:metallopeptidase activity"/>
    <property type="evidence" value="ECO:0007669"/>
    <property type="project" value="TreeGrafter"/>
</dbReference>
<dbReference type="InterPro" id="IPR013536">
    <property type="entry name" value="WLM_dom"/>
</dbReference>
<protein>
    <recommendedName>
        <fullName evidence="10">WLM domain-containing protein</fullName>
    </recommendedName>
</protein>
<proteinExistence type="predicted"/>
<dbReference type="PROSITE" id="PS01358">
    <property type="entry name" value="ZF_RANBP2_1"/>
    <property type="match status" value="1"/>
</dbReference>
<evidence type="ECO:0000256" key="3">
    <source>
        <dbReference type="ARBA" id="ARBA00022833"/>
    </source>
</evidence>
<evidence type="ECO:0008006" key="10">
    <source>
        <dbReference type="Google" id="ProtNLM"/>
    </source>
</evidence>
<dbReference type="GO" id="GO:0008270">
    <property type="term" value="F:zinc ion binding"/>
    <property type="evidence" value="ECO:0007669"/>
    <property type="project" value="UniProtKB-KW"/>
</dbReference>
<dbReference type="STRING" id="1531966.A0A0A1SWD9"/>
<evidence type="ECO:0000259" key="7">
    <source>
        <dbReference type="PROSITE" id="PS51397"/>
    </source>
</evidence>
<evidence type="ECO:0000256" key="5">
    <source>
        <dbReference type="SAM" id="MobiDB-lite"/>
    </source>
</evidence>
<dbReference type="PROSITE" id="PS51397">
    <property type="entry name" value="WLM"/>
    <property type="match status" value="1"/>
</dbReference>